<dbReference type="GO" id="GO:0006310">
    <property type="term" value="P:DNA recombination"/>
    <property type="evidence" value="ECO:0007669"/>
    <property type="project" value="UniProtKB-KW"/>
</dbReference>
<comment type="cofactor">
    <cofactor evidence="1">
        <name>Mg(2+)</name>
        <dbReference type="ChEBI" id="CHEBI:18420"/>
    </cofactor>
</comment>
<dbReference type="FunFam" id="3.40.50.10190:FF:000072">
    <property type="entry name" value="DNA ligase"/>
    <property type="match status" value="1"/>
</dbReference>
<dbReference type="Gramene" id="TuG1812G0200004828.01.T02">
    <property type="protein sequence ID" value="TuG1812G0200004828.01.T02"/>
    <property type="gene ID" value="TuG1812G0200004828.01"/>
</dbReference>
<evidence type="ECO:0000259" key="18">
    <source>
        <dbReference type="PROSITE" id="PS50172"/>
    </source>
</evidence>
<feature type="compositionally biased region" description="Low complexity" evidence="17">
    <location>
        <begin position="347"/>
        <end position="362"/>
    </location>
</feature>
<feature type="compositionally biased region" description="Basic and acidic residues" evidence="17">
    <location>
        <begin position="1300"/>
        <end position="1317"/>
    </location>
</feature>
<feature type="compositionally biased region" description="Low complexity" evidence="17">
    <location>
        <begin position="581"/>
        <end position="604"/>
    </location>
</feature>
<comment type="subcellular location">
    <subcellularLocation>
        <location evidence="2">Nucleus</location>
    </subcellularLocation>
</comment>
<keyword evidence="20" id="KW-1185">Reference proteome</keyword>
<evidence type="ECO:0000256" key="1">
    <source>
        <dbReference type="ARBA" id="ARBA00001946"/>
    </source>
</evidence>
<keyword evidence="9" id="KW-0067">ATP-binding</keyword>
<evidence type="ECO:0000256" key="3">
    <source>
        <dbReference type="ARBA" id="ARBA00007572"/>
    </source>
</evidence>
<dbReference type="EnsemblPlants" id="TuG1812G0200004828.01.T01">
    <property type="protein sequence ID" value="TuG1812G0200004828.01.T01"/>
    <property type="gene ID" value="TuG1812G0200004828.01"/>
</dbReference>
<evidence type="ECO:0000256" key="10">
    <source>
        <dbReference type="ARBA" id="ARBA00022842"/>
    </source>
</evidence>
<dbReference type="GO" id="GO:0032807">
    <property type="term" value="C:DNA ligase IV complex"/>
    <property type="evidence" value="ECO:0007669"/>
    <property type="project" value="TreeGrafter"/>
</dbReference>
<dbReference type="Pfam" id="PF16589">
    <property type="entry name" value="BRCT_2"/>
    <property type="match status" value="1"/>
</dbReference>
<dbReference type="EnsemblPlants" id="TuG1812G0200004828.01.T02">
    <property type="protein sequence ID" value="TuG1812G0200004828.01.T02"/>
    <property type="gene ID" value="TuG1812G0200004828.01"/>
</dbReference>
<evidence type="ECO:0000313" key="20">
    <source>
        <dbReference type="Proteomes" id="UP000015106"/>
    </source>
</evidence>
<dbReference type="GO" id="GO:0006297">
    <property type="term" value="P:nucleotide-excision repair, DNA gap filling"/>
    <property type="evidence" value="ECO:0007669"/>
    <property type="project" value="TreeGrafter"/>
</dbReference>
<comment type="similarity">
    <text evidence="3">Belongs to the ATP-dependent DNA ligase family.</text>
</comment>
<feature type="region of interest" description="Disordered" evidence="17">
    <location>
        <begin position="1273"/>
        <end position="1331"/>
    </location>
</feature>
<evidence type="ECO:0000256" key="2">
    <source>
        <dbReference type="ARBA" id="ARBA00004123"/>
    </source>
</evidence>
<dbReference type="InterPro" id="IPR001357">
    <property type="entry name" value="BRCT_dom"/>
</dbReference>
<feature type="region of interest" description="Disordered" evidence="17">
    <location>
        <begin position="314"/>
        <end position="528"/>
    </location>
</feature>
<name>A0A8R7TLJ5_TRIUA</name>
<feature type="compositionally biased region" description="Basic and acidic residues" evidence="17">
    <location>
        <begin position="1"/>
        <end position="11"/>
    </location>
</feature>
<evidence type="ECO:0000256" key="12">
    <source>
        <dbReference type="ARBA" id="ARBA00023204"/>
    </source>
</evidence>
<feature type="coiled-coil region" evidence="16">
    <location>
        <begin position="1211"/>
        <end position="1241"/>
    </location>
</feature>
<keyword evidence="6" id="KW-0677">Repeat</keyword>
<evidence type="ECO:0000256" key="4">
    <source>
        <dbReference type="ARBA" id="ARBA00022598"/>
    </source>
</evidence>
<dbReference type="PROSITE" id="PS50172">
    <property type="entry name" value="BRCT"/>
    <property type="match status" value="2"/>
</dbReference>
<feature type="compositionally biased region" description="Basic and acidic residues" evidence="17">
    <location>
        <begin position="547"/>
        <end position="565"/>
    </location>
</feature>
<reference evidence="19" key="3">
    <citation type="submission" date="2022-06" db="UniProtKB">
        <authorList>
            <consortium name="EnsemblPlants"/>
        </authorList>
    </citation>
    <scope>IDENTIFICATION</scope>
</reference>
<dbReference type="InterPro" id="IPR036420">
    <property type="entry name" value="BRCT_dom_sf"/>
</dbReference>
<dbReference type="Proteomes" id="UP000015106">
    <property type="component" value="Chromosome 2"/>
</dbReference>
<feature type="domain" description="BRCT" evidence="18">
    <location>
        <begin position="193"/>
        <end position="303"/>
    </location>
</feature>
<dbReference type="PANTHER" id="PTHR45997:SF1">
    <property type="entry name" value="DNA LIGASE 4"/>
    <property type="match status" value="1"/>
</dbReference>
<evidence type="ECO:0000313" key="19">
    <source>
        <dbReference type="EnsemblPlants" id="TuG1812G0200004828.01.T02"/>
    </source>
</evidence>
<dbReference type="Pfam" id="PF11411">
    <property type="entry name" value="DNA_ligase_IV"/>
    <property type="match status" value="1"/>
</dbReference>
<reference evidence="19" key="2">
    <citation type="submission" date="2018-03" db="EMBL/GenBank/DDBJ databases">
        <title>The Triticum urartu genome reveals the dynamic nature of wheat genome evolution.</title>
        <authorList>
            <person name="Ling H."/>
            <person name="Ma B."/>
            <person name="Shi X."/>
            <person name="Liu H."/>
            <person name="Dong L."/>
            <person name="Sun H."/>
            <person name="Cao Y."/>
            <person name="Gao Q."/>
            <person name="Zheng S."/>
            <person name="Li Y."/>
            <person name="Yu Y."/>
            <person name="Du H."/>
            <person name="Qi M."/>
            <person name="Li Y."/>
            <person name="Yu H."/>
            <person name="Cui Y."/>
            <person name="Wang N."/>
            <person name="Chen C."/>
            <person name="Wu H."/>
            <person name="Zhao Y."/>
            <person name="Zhang J."/>
            <person name="Li Y."/>
            <person name="Zhou W."/>
            <person name="Zhang B."/>
            <person name="Hu W."/>
            <person name="Eijk M."/>
            <person name="Tang J."/>
            <person name="Witsenboer H."/>
            <person name="Zhao S."/>
            <person name="Li Z."/>
            <person name="Zhang A."/>
            <person name="Wang D."/>
            <person name="Liang C."/>
        </authorList>
    </citation>
    <scope>NUCLEOTIDE SEQUENCE [LARGE SCALE GENOMIC DNA]</scope>
    <source>
        <strain evidence="19">cv. G1812</strain>
    </source>
</reference>
<evidence type="ECO:0000256" key="11">
    <source>
        <dbReference type="ARBA" id="ARBA00023172"/>
    </source>
</evidence>
<evidence type="ECO:0000256" key="16">
    <source>
        <dbReference type="SAM" id="Coils"/>
    </source>
</evidence>
<keyword evidence="8" id="KW-0227">DNA damage</keyword>
<dbReference type="SMART" id="SM00292">
    <property type="entry name" value="BRCT"/>
    <property type="match status" value="1"/>
</dbReference>
<evidence type="ECO:0000256" key="9">
    <source>
        <dbReference type="ARBA" id="ARBA00022840"/>
    </source>
</evidence>
<evidence type="ECO:0000256" key="6">
    <source>
        <dbReference type="ARBA" id="ARBA00022737"/>
    </source>
</evidence>
<feature type="region of interest" description="Disordered" evidence="17">
    <location>
        <begin position="544"/>
        <end position="616"/>
    </location>
</feature>
<organism evidence="19 20">
    <name type="scientific">Triticum urartu</name>
    <name type="common">Red wild einkorn</name>
    <name type="synonym">Crithodium urartu</name>
    <dbReference type="NCBI Taxonomy" id="4572"/>
    <lineage>
        <taxon>Eukaryota</taxon>
        <taxon>Viridiplantae</taxon>
        <taxon>Streptophyta</taxon>
        <taxon>Embryophyta</taxon>
        <taxon>Tracheophyta</taxon>
        <taxon>Spermatophyta</taxon>
        <taxon>Magnoliopsida</taxon>
        <taxon>Liliopsida</taxon>
        <taxon>Poales</taxon>
        <taxon>Poaceae</taxon>
        <taxon>BOP clade</taxon>
        <taxon>Pooideae</taxon>
        <taxon>Triticodae</taxon>
        <taxon>Triticeae</taxon>
        <taxon>Triticinae</taxon>
        <taxon>Triticum</taxon>
    </lineage>
</organism>
<dbReference type="InterPro" id="IPR021536">
    <property type="entry name" value="DNA_ligase_IV_dom"/>
</dbReference>
<dbReference type="GO" id="GO:0003677">
    <property type="term" value="F:DNA binding"/>
    <property type="evidence" value="ECO:0007669"/>
    <property type="project" value="InterPro"/>
</dbReference>
<keyword evidence="5" id="KW-0479">Metal-binding</keyword>
<feature type="compositionally biased region" description="Basic and acidic residues" evidence="17">
    <location>
        <begin position="485"/>
        <end position="509"/>
    </location>
</feature>
<dbReference type="InterPro" id="IPR029710">
    <property type="entry name" value="LIG4"/>
</dbReference>
<proteinExistence type="inferred from homology"/>
<reference evidence="20" key="1">
    <citation type="journal article" date="2013" name="Nature">
        <title>Draft genome of the wheat A-genome progenitor Triticum urartu.</title>
        <authorList>
            <person name="Ling H.Q."/>
            <person name="Zhao S."/>
            <person name="Liu D."/>
            <person name="Wang J."/>
            <person name="Sun H."/>
            <person name="Zhang C."/>
            <person name="Fan H."/>
            <person name="Li D."/>
            <person name="Dong L."/>
            <person name="Tao Y."/>
            <person name="Gao C."/>
            <person name="Wu H."/>
            <person name="Li Y."/>
            <person name="Cui Y."/>
            <person name="Guo X."/>
            <person name="Zheng S."/>
            <person name="Wang B."/>
            <person name="Yu K."/>
            <person name="Liang Q."/>
            <person name="Yang W."/>
            <person name="Lou X."/>
            <person name="Chen J."/>
            <person name="Feng M."/>
            <person name="Jian J."/>
            <person name="Zhang X."/>
            <person name="Luo G."/>
            <person name="Jiang Y."/>
            <person name="Liu J."/>
            <person name="Wang Z."/>
            <person name="Sha Y."/>
            <person name="Zhang B."/>
            <person name="Wu H."/>
            <person name="Tang D."/>
            <person name="Shen Q."/>
            <person name="Xue P."/>
            <person name="Zou S."/>
            <person name="Wang X."/>
            <person name="Liu X."/>
            <person name="Wang F."/>
            <person name="Yang Y."/>
            <person name="An X."/>
            <person name="Dong Z."/>
            <person name="Zhang K."/>
            <person name="Zhang X."/>
            <person name="Luo M.C."/>
            <person name="Dvorak J."/>
            <person name="Tong Y."/>
            <person name="Wang J."/>
            <person name="Yang H."/>
            <person name="Li Z."/>
            <person name="Wang D."/>
            <person name="Zhang A."/>
            <person name="Wang J."/>
        </authorList>
    </citation>
    <scope>NUCLEOTIDE SEQUENCE</scope>
    <source>
        <strain evidence="20">cv. G1812</strain>
    </source>
</reference>
<evidence type="ECO:0000256" key="17">
    <source>
        <dbReference type="SAM" id="MobiDB-lite"/>
    </source>
</evidence>
<keyword evidence="10" id="KW-0460">Magnesium</keyword>
<protein>
    <recommendedName>
        <fullName evidence="15">DNA ligase IV</fullName>
    </recommendedName>
    <alternativeName>
        <fullName evidence="14">Polydeoxyribonucleotide synthase [ATP] 4</fullName>
    </alternativeName>
</protein>
<dbReference type="Gramene" id="TuG1812G0200004828.01.T01">
    <property type="protein sequence ID" value="TuG1812G0200004828.01.T01"/>
    <property type="gene ID" value="TuG1812G0200004828.01"/>
</dbReference>
<keyword evidence="11" id="KW-0233">DNA recombination</keyword>
<dbReference type="GO" id="GO:0005524">
    <property type="term" value="F:ATP binding"/>
    <property type="evidence" value="ECO:0007669"/>
    <property type="project" value="UniProtKB-KW"/>
</dbReference>
<dbReference type="PANTHER" id="PTHR45997">
    <property type="entry name" value="DNA LIGASE 4"/>
    <property type="match status" value="1"/>
</dbReference>
<evidence type="ECO:0000256" key="5">
    <source>
        <dbReference type="ARBA" id="ARBA00022723"/>
    </source>
</evidence>
<gene>
    <name evidence="19" type="primary">LOC125539555</name>
</gene>
<evidence type="ECO:0000256" key="8">
    <source>
        <dbReference type="ARBA" id="ARBA00022763"/>
    </source>
</evidence>
<feature type="compositionally biased region" description="Basic residues" evidence="17">
    <location>
        <begin position="363"/>
        <end position="372"/>
    </location>
</feature>
<evidence type="ECO:0000256" key="13">
    <source>
        <dbReference type="ARBA" id="ARBA00023242"/>
    </source>
</evidence>
<dbReference type="GO" id="GO:0046872">
    <property type="term" value="F:metal ion binding"/>
    <property type="evidence" value="ECO:0007669"/>
    <property type="project" value="UniProtKB-KW"/>
</dbReference>
<feature type="region of interest" description="Disordered" evidence="17">
    <location>
        <begin position="875"/>
        <end position="896"/>
    </location>
</feature>
<dbReference type="Gene3D" id="3.40.50.10190">
    <property type="entry name" value="BRCT domain"/>
    <property type="match status" value="2"/>
</dbReference>
<keyword evidence="4" id="KW-0436">Ligase</keyword>
<feature type="domain" description="BRCT" evidence="18">
    <location>
        <begin position="46"/>
        <end position="134"/>
    </location>
</feature>
<sequence>MHKAEDDKSLKNDNLQNPKINKRGEKKNVSIIPSHLMKTDISGLKGETLIFANTMFYFVNTPPSYNLDYFHKLVVENGGSFSMNLNDSVTHCIAAEKKGIKYQAAIRHGRIIHYSWILDCCKQKILLRLQPKYILFLADFARHKFPEEIDSYADFYYWDIDVSDLKQIFINMDKVTVDPSMVHRYKKKYYADERFCFFQGCCVYLYHAPLVNEDYNVISDLALKRVKQDLTMHGGQYCSRLAPATHLVIVSVLEVYNFDILYKSFSPAERRYLHDKRLHVVSNKWLEDSVEKQMKLPETAYNLKPDTLEEIQIERSEEKAQPSNDKTAENEEVEISHVKHARKRGRATSSSSRTVRAAPRPVRTTRARRGNKQAKIDDGEPEEDGPGETGQDDEKSNTDPISRMEEDSSDKHQRPPRAAPRPVRRTSARRGTRQAKIDYRESDESGPGETGEEDQKVGTDAVVKMEEDSLDENQGPPAGAQFITLDDREPTVVKLSAAEEKTGSPKFESKGTSQRTDAGEGESMAGEKIEQMVDPLHAMLLDMIPSLREDASSDPPAKVEHDPPRVRSSMSDNRAPVPETGGSASNPVAPAPPAGSSSYSAGVPAPDPNPAAPKKKKVDLRILKAVASQYSSDVDAAVGFVLSDVIPAVSEPTETVFTLQDVDYAEHDHTDSRKSNLHSGGISLVDLGAREDTSALFGTSAESSGTVGECDPFSDYDGPFQSKNKIEKCSQIEDKVVINETRIPTTVMNSLLQEHYALLGSSSTSAAEPHMMEYEQSDSGGCNDHCAAEKDEVTPETEIGNRKHCNDNYELSDLLASSGNMLPLFKESPSDCAVKHGGQVPLKLSDEVSKHDFDKSEDNCYLETLLVNFHSKEDKQTSKNLPNAPTVHTLSNPKDNNDLQVLFENKDNAGEELGALCTAENTPELHKSANDGNFYNLFGDLCTVDETTKVPLNFTEEKNEQSFVKLDDQHKLFDLFASSKIVDNSLQPFQEKGGSETVHNEELPSIHLNFNNRRTFTSTCNFDGDKYYSLCPMVELDADQPNEEWMMPGADKSEGFLDNSTQSFHITEINKNISDITKSKESLSCLYESTIMKMKEVELQEEKSRLAKQNADKAHQNFLAMAEHFNQLIENSKESNDKQAQVLCGENCSLVALTQDLQSKLTKLAAQRNEALTAVQEIKFQLDARLATSMEEEAAAMEQIIQEDKLALLLRKEKEATMGSIMEESRKLQKEAEENILLREQLLDQGHIIDIMQGEIASIQARVSKLKSALVTTSSSANSSHKNDCKSASVDTDRPLGSNENRDDLPQRNHAKDHMTSSDDDDDEWEVLEAN</sequence>
<keyword evidence="13" id="KW-0539">Nucleus</keyword>
<dbReference type="GO" id="GO:0003910">
    <property type="term" value="F:DNA ligase (ATP) activity"/>
    <property type="evidence" value="ECO:0007669"/>
    <property type="project" value="InterPro"/>
</dbReference>
<dbReference type="SUPFAM" id="SSF52113">
    <property type="entry name" value="BRCT domain"/>
    <property type="match status" value="2"/>
</dbReference>
<feature type="compositionally biased region" description="Basic and acidic residues" evidence="17">
    <location>
        <begin position="453"/>
        <end position="467"/>
    </location>
</feature>
<dbReference type="FunFam" id="3.40.50.10190:FF:000044">
    <property type="entry name" value="DNA ligase"/>
    <property type="match status" value="1"/>
</dbReference>
<evidence type="ECO:0000256" key="14">
    <source>
        <dbReference type="ARBA" id="ARBA00030676"/>
    </source>
</evidence>
<dbReference type="GO" id="GO:0006303">
    <property type="term" value="P:double-strand break repair via nonhomologous end joining"/>
    <property type="evidence" value="ECO:0007669"/>
    <property type="project" value="TreeGrafter"/>
</dbReference>
<evidence type="ECO:0000256" key="15">
    <source>
        <dbReference type="ARBA" id="ARBA00031942"/>
    </source>
</evidence>
<feature type="compositionally biased region" description="Basic and acidic residues" evidence="17">
    <location>
        <begin position="314"/>
        <end position="337"/>
    </location>
</feature>
<keyword evidence="12" id="KW-0234">DNA repair</keyword>
<evidence type="ECO:0000256" key="7">
    <source>
        <dbReference type="ARBA" id="ARBA00022741"/>
    </source>
</evidence>
<keyword evidence="16" id="KW-0175">Coiled coil</keyword>
<feature type="region of interest" description="Disordered" evidence="17">
    <location>
        <begin position="1"/>
        <end position="24"/>
    </location>
</feature>
<feature type="compositionally biased region" description="Basic residues" evidence="17">
    <location>
        <begin position="422"/>
        <end position="433"/>
    </location>
</feature>
<keyword evidence="7" id="KW-0547">Nucleotide-binding</keyword>
<accession>A0A8R7TLJ5</accession>
<feature type="compositionally biased region" description="Basic and acidic residues" evidence="17">
    <location>
        <begin position="392"/>
        <end position="413"/>
    </location>
</feature>
<feature type="compositionally biased region" description="Acidic residues" evidence="17">
    <location>
        <begin position="1318"/>
        <end position="1331"/>
    </location>
</feature>
<feature type="compositionally biased region" description="Polar residues" evidence="17">
    <location>
        <begin position="878"/>
        <end position="894"/>
    </location>
</feature>